<accession>A0A164RK06</accession>
<keyword evidence="1" id="KW-1133">Transmembrane helix</keyword>
<sequence length="70" mass="7904">MSIILLSIVGGEDREPWELNASKFCDLPTITITMVVTITIELIQLVLFFLSFFIDKSGYGAKVESWQSTF</sequence>
<keyword evidence="1" id="KW-0472">Membrane</keyword>
<gene>
    <name evidence="2" type="ORF">SISNIDRAFT_177777</name>
</gene>
<dbReference type="Proteomes" id="UP000076722">
    <property type="component" value="Unassembled WGS sequence"/>
</dbReference>
<keyword evidence="1" id="KW-0812">Transmembrane</keyword>
<feature type="transmembrane region" description="Helical" evidence="1">
    <location>
        <begin position="30"/>
        <end position="54"/>
    </location>
</feature>
<protein>
    <submittedName>
        <fullName evidence="2">Uncharacterized protein</fullName>
    </submittedName>
</protein>
<name>A0A164RK06_9AGAM</name>
<keyword evidence="3" id="KW-1185">Reference proteome</keyword>
<dbReference type="AlphaFoldDB" id="A0A164RK06"/>
<proteinExistence type="predicted"/>
<dbReference type="EMBL" id="KV419420">
    <property type="protein sequence ID" value="KZS90626.1"/>
    <property type="molecule type" value="Genomic_DNA"/>
</dbReference>
<evidence type="ECO:0000313" key="2">
    <source>
        <dbReference type="EMBL" id="KZS90626.1"/>
    </source>
</evidence>
<reference evidence="2 3" key="1">
    <citation type="journal article" date="2016" name="Mol. Biol. Evol.">
        <title>Comparative Genomics of Early-Diverging Mushroom-Forming Fungi Provides Insights into the Origins of Lignocellulose Decay Capabilities.</title>
        <authorList>
            <person name="Nagy L.G."/>
            <person name="Riley R."/>
            <person name="Tritt A."/>
            <person name="Adam C."/>
            <person name="Daum C."/>
            <person name="Floudas D."/>
            <person name="Sun H."/>
            <person name="Yadav J.S."/>
            <person name="Pangilinan J."/>
            <person name="Larsson K.H."/>
            <person name="Matsuura K."/>
            <person name="Barry K."/>
            <person name="Labutti K."/>
            <person name="Kuo R."/>
            <person name="Ohm R.A."/>
            <person name="Bhattacharya S.S."/>
            <person name="Shirouzu T."/>
            <person name="Yoshinaga Y."/>
            <person name="Martin F.M."/>
            <person name="Grigoriev I.V."/>
            <person name="Hibbett D.S."/>
        </authorList>
    </citation>
    <scope>NUCLEOTIDE SEQUENCE [LARGE SCALE GENOMIC DNA]</scope>
    <source>
        <strain evidence="2 3">HHB9708</strain>
    </source>
</reference>
<evidence type="ECO:0000256" key="1">
    <source>
        <dbReference type="SAM" id="Phobius"/>
    </source>
</evidence>
<organism evidence="2 3">
    <name type="scientific">Sistotremastrum niveocremeum HHB9708</name>
    <dbReference type="NCBI Taxonomy" id="1314777"/>
    <lineage>
        <taxon>Eukaryota</taxon>
        <taxon>Fungi</taxon>
        <taxon>Dikarya</taxon>
        <taxon>Basidiomycota</taxon>
        <taxon>Agaricomycotina</taxon>
        <taxon>Agaricomycetes</taxon>
        <taxon>Sistotremastrales</taxon>
        <taxon>Sistotremastraceae</taxon>
        <taxon>Sertulicium</taxon>
        <taxon>Sertulicium niveocremeum</taxon>
    </lineage>
</organism>
<evidence type="ECO:0000313" key="3">
    <source>
        <dbReference type="Proteomes" id="UP000076722"/>
    </source>
</evidence>